<dbReference type="FunFam" id="3.40.50.300:FF:005048">
    <property type="entry name" value="Predicted protein"/>
    <property type="match status" value="1"/>
</dbReference>
<keyword evidence="5 8" id="KW-1133">Transmembrane helix</keyword>
<comment type="subcellular location">
    <subcellularLocation>
        <location evidence="1">Membrane</location>
        <topology evidence="1">Multi-pass membrane protein</topology>
    </subcellularLocation>
</comment>
<evidence type="ECO:0000256" key="6">
    <source>
        <dbReference type="ARBA" id="ARBA00023136"/>
    </source>
</evidence>
<dbReference type="KEGG" id="pvp:105308588"/>
<dbReference type="PROSITE" id="PS50893">
    <property type="entry name" value="ABC_TRANSPORTER_2"/>
    <property type="match status" value="1"/>
</dbReference>
<feature type="non-terminal residue" evidence="11">
    <location>
        <position position="1"/>
    </location>
</feature>
<dbReference type="Proteomes" id="UP000515202">
    <property type="component" value="Unplaced"/>
</dbReference>
<reference evidence="11" key="1">
    <citation type="submission" date="2025-08" db="UniProtKB">
        <authorList>
            <consortium name="RefSeq"/>
        </authorList>
    </citation>
    <scope>IDENTIFICATION</scope>
    <source>
        <tissue evidence="11">Kidney</tissue>
    </source>
</reference>
<evidence type="ECO:0000256" key="8">
    <source>
        <dbReference type="SAM" id="Phobius"/>
    </source>
</evidence>
<dbReference type="PANTHER" id="PTHR19229:SF113">
    <property type="entry name" value="ATP-BINDING CASSETTE SUB-FAMILY A MEMBER 13"/>
    <property type="match status" value="1"/>
</dbReference>
<feature type="region of interest" description="Disordered" evidence="7">
    <location>
        <begin position="704"/>
        <end position="726"/>
    </location>
</feature>
<dbReference type="GO" id="GO:0016020">
    <property type="term" value="C:membrane"/>
    <property type="evidence" value="ECO:0007669"/>
    <property type="project" value="UniProtKB-SubCell"/>
</dbReference>
<evidence type="ECO:0000256" key="1">
    <source>
        <dbReference type="ARBA" id="ARBA00004141"/>
    </source>
</evidence>
<dbReference type="InterPro" id="IPR027417">
    <property type="entry name" value="P-loop_NTPase"/>
</dbReference>
<organism evidence="10 11">
    <name type="scientific">Pteropus vampyrus</name>
    <name type="common">Large flying fox</name>
    <dbReference type="NCBI Taxonomy" id="132908"/>
    <lineage>
        <taxon>Eukaryota</taxon>
        <taxon>Metazoa</taxon>
        <taxon>Chordata</taxon>
        <taxon>Craniata</taxon>
        <taxon>Vertebrata</taxon>
        <taxon>Euteleostomi</taxon>
        <taxon>Mammalia</taxon>
        <taxon>Eutheria</taxon>
        <taxon>Laurasiatheria</taxon>
        <taxon>Chiroptera</taxon>
        <taxon>Yinpterochiroptera</taxon>
        <taxon>Pteropodoidea</taxon>
        <taxon>Pteropodidae</taxon>
        <taxon>Pteropodinae</taxon>
        <taxon>Pteropus</taxon>
    </lineage>
</organism>
<keyword evidence="4" id="KW-0067">ATP-binding</keyword>
<evidence type="ECO:0000256" key="2">
    <source>
        <dbReference type="ARBA" id="ARBA00022692"/>
    </source>
</evidence>
<protein>
    <submittedName>
        <fullName evidence="11">ATP-binding cassette sub-family A member 13-like</fullName>
    </submittedName>
</protein>
<evidence type="ECO:0000259" key="9">
    <source>
        <dbReference type="PROSITE" id="PS50893"/>
    </source>
</evidence>
<keyword evidence="6 8" id="KW-0472">Membrane</keyword>
<feature type="transmembrane region" description="Helical" evidence="8">
    <location>
        <begin position="949"/>
        <end position="971"/>
    </location>
</feature>
<keyword evidence="3" id="KW-0547">Nucleotide-binding</keyword>
<evidence type="ECO:0000256" key="5">
    <source>
        <dbReference type="ARBA" id="ARBA00022989"/>
    </source>
</evidence>
<accession>A0A6P6C2C7</accession>
<dbReference type="GO" id="GO:0005524">
    <property type="term" value="F:ATP binding"/>
    <property type="evidence" value="ECO:0007669"/>
    <property type="project" value="UniProtKB-KW"/>
</dbReference>
<dbReference type="SUPFAM" id="SSF52540">
    <property type="entry name" value="P-loop containing nucleoside triphosphate hydrolases"/>
    <property type="match status" value="2"/>
</dbReference>
<evidence type="ECO:0000256" key="4">
    <source>
        <dbReference type="ARBA" id="ARBA00022840"/>
    </source>
</evidence>
<dbReference type="Gene3D" id="3.40.50.300">
    <property type="entry name" value="P-loop containing nucleotide triphosphate hydrolases"/>
    <property type="match status" value="4"/>
</dbReference>
<sequence length="1387" mass="150982">EALRNKFVRNFVKSQLHIDVDKLTDKLQTYGGALGKLLGHAGAGRVRWLGHILVNLSSCVSLNRFQPLPSVTDLEATARELLQQNSFLASVIFDSPSVGRTPRLPPHVTYTLRTSVSYSMRTDLVKNPFWKFHPQSLPADGFKYNYVFVPLQDMIETAIVLVQTGQEAAGPALAAVLRASGIFAHSDAFLVFLFLLDFAVSVAMLSYLLSACFSHANTAALCASLLYMVSFLPYVVLLVLRHQLSVAAQTLLCLLSTTAFAHGVFFITFLEGQEAGKDPAEGRPPLSPSPMRCICSPSVCGCEFPSFTAPGTSTRELGLLITSTQPPPEGTGICLRDEHRRCHVQGTSVSRCHGVMRGVCDLGRARIPGQIGTFTESREGGRARRPLGSDKRPLCVPLPPGGLRRFSLPLTERPLLAVGQDFWLQEAVALPLRPSYWKDVCGLVAGRPHAPRPDLFFLSGDSGVEGSSLPNGKGKQDGGPLGVTLVSVTKEYEPRRAAVRDLTFTFHRDQITALLGANGAGKTTVITLEDVGLMSHRHTQTRALSGGLRRRLSIGIAFLGTSRTVVLDEPTSGVDTCSRRSIWDILLKYREGRTVIFTTHHLDEAEALSDCVAVLQQGGLRVCGPPAHLTEAYGQGLSLTLTRQVRGMQPWDGRLQFGRADTRGHSSLSPAGLASTFHRRAAGLLVTPTLAVFLMLLQDPKKQPDVAPGSGWEPQSPPPPELAPGQETKVWYNQKGFHSLPSYLNHLNNLILWRLLPPAVDWRQYGITLYSHPYGGAFLDEDKILESIRQCGVALCIVLGFSILSASIGSSAVRDRVTGAKRLQHISGLGYGTYWFTNFLYDMLLHCVSVCLSIAVIAAFQLPAFTFRANLAATALLLLLFGYATLPWMYLTSRIFSSPDMAFISYVSLNFIFGLCTMLMTTMSRLLAILSKAQGFGVDAYASPFQMSFLGWLFVLLAAQGTVLLVLRVLLHWDLVHRSRARRAAQGAVPSCQDADVERERVRVLQGGTGGDVLVLHDLRKSYRGWCRRSAAVRGVSVGVARGECFGLLGVNGAGKTTTFKMLSGDVAPTSGHAAVRTRTGFNEICGEGEHPVFAGAKTDRRCRHGSCAASSVRRGRPTPLLFRDEPSSGMDPCSKRVLWKVILDEVQRGCAVVLTTHSMEECEALCTRLAIMVDGSFRCLGSPQHIKSRFGGGHTVRVWLRGHGGRPDAVSRCLELCAPGARFKVAFLFRAVSLSADTDLAHGLVGSFSRFNVMLSRHCLSSWPHGTTEAAAPPGRGTGGRCRLPLRVLPGPPDETARAPLLSWAQLLARRLCSAENRSSIVPPVFVAVAAVTVPAGLHEKRTMRGIKILLFVKPNLMQNGSLHWRPLPHLETGHTCRSQAPAHWI</sequence>
<evidence type="ECO:0000313" key="10">
    <source>
        <dbReference type="Proteomes" id="UP000515202"/>
    </source>
</evidence>
<keyword evidence="2 8" id="KW-0812">Transmembrane</keyword>
<proteinExistence type="predicted"/>
<dbReference type="GO" id="GO:0140359">
    <property type="term" value="F:ABC-type transporter activity"/>
    <property type="evidence" value="ECO:0007669"/>
    <property type="project" value="InterPro"/>
</dbReference>
<dbReference type="OrthoDB" id="9699251at2759"/>
<dbReference type="RefSeq" id="XP_023381442.1">
    <property type="nucleotide sequence ID" value="XM_023525674.1"/>
</dbReference>
<dbReference type="InterPro" id="IPR003593">
    <property type="entry name" value="AAA+_ATPase"/>
</dbReference>
<dbReference type="GeneID" id="105308588"/>
<evidence type="ECO:0000256" key="7">
    <source>
        <dbReference type="SAM" id="MobiDB-lite"/>
    </source>
</evidence>
<feature type="transmembrane region" description="Helical" evidence="8">
    <location>
        <begin position="872"/>
        <end position="891"/>
    </location>
</feature>
<dbReference type="SMART" id="SM00382">
    <property type="entry name" value="AAA"/>
    <property type="match status" value="2"/>
</dbReference>
<feature type="transmembrane region" description="Helical" evidence="8">
    <location>
        <begin position="188"/>
        <end position="209"/>
    </location>
</feature>
<dbReference type="InterPro" id="IPR003439">
    <property type="entry name" value="ABC_transporter-like_ATP-bd"/>
</dbReference>
<name>A0A6P6C2C7_PTEVA</name>
<evidence type="ECO:0000313" key="11">
    <source>
        <dbReference type="RefSeq" id="XP_023381442.1"/>
    </source>
</evidence>
<feature type="transmembrane region" description="Helical" evidence="8">
    <location>
        <begin position="792"/>
        <end position="813"/>
    </location>
</feature>
<dbReference type="PANTHER" id="PTHR19229">
    <property type="entry name" value="ATP-BINDING CASSETTE TRANSPORTER SUBFAMILY A ABCA"/>
    <property type="match status" value="1"/>
</dbReference>
<feature type="transmembrane region" description="Helical" evidence="8">
    <location>
        <begin position="903"/>
        <end position="929"/>
    </location>
</feature>
<dbReference type="Pfam" id="PF12698">
    <property type="entry name" value="ABC2_membrane_3"/>
    <property type="match status" value="1"/>
</dbReference>
<dbReference type="GO" id="GO:0005319">
    <property type="term" value="F:lipid transporter activity"/>
    <property type="evidence" value="ECO:0007669"/>
    <property type="project" value="TreeGrafter"/>
</dbReference>
<dbReference type="Pfam" id="PF00005">
    <property type="entry name" value="ABC_tran"/>
    <property type="match status" value="1"/>
</dbReference>
<dbReference type="GO" id="GO:0016887">
    <property type="term" value="F:ATP hydrolysis activity"/>
    <property type="evidence" value="ECO:0007669"/>
    <property type="project" value="InterPro"/>
</dbReference>
<gene>
    <name evidence="11" type="primary">LOC105308588</name>
</gene>
<dbReference type="InterPro" id="IPR013525">
    <property type="entry name" value="ABC2_TM"/>
</dbReference>
<keyword evidence="10" id="KW-1185">Reference proteome</keyword>
<dbReference type="InterPro" id="IPR026082">
    <property type="entry name" value="ABCA"/>
</dbReference>
<evidence type="ECO:0000256" key="3">
    <source>
        <dbReference type="ARBA" id="ARBA00022741"/>
    </source>
</evidence>
<feature type="transmembrane region" description="Helical" evidence="8">
    <location>
        <begin position="834"/>
        <end position="860"/>
    </location>
</feature>
<feature type="transmembrane region" description="Helical" evidence="8">
    <location>
        <begin position="251"/>
        <end position="270"/>
    </location>
</feature>
<feature type="transmembrane region" description="Helical" evidence="8">
    <location>
        <begin position="215"/>
        <end position="239"/>
    </location>
</feature>
<feature type="domain" description="ABC transporter" evidence="9">
    <location>
        <begin position="422"/>
        <end position="642"/>
    </location>
</feature>